<gene>
    <name evidence="1" type="ORF">DCAF_LOCUS21389</name>
</gene>
<reference evidence="1 2" key="1">
    <citation type="submission" date="2024-01" db="EMBL/GenBank/DDBJ databases">
        <authorList>
            <person name="Waweru B."/>
        </authorList>
    </citation>
    <scope>NUCLEOTIDE SEQUENCE [LARGE SCALE GENOMIC DNA]</scope>
</reference>
<organism evidence="1 2">
    <name type="scientific">Dovyalis caffra</name>
    <dbReference type="NCBI Taxonomy" id="77055"/>
    <lineage>
        <taxon>Eukaryota</taxon>
        <taxon>Viridiplantae</taxon>
        <taxon>Streptophyta</taxon>
        <taxon>Embryophyta</taxon>
        <taxon>Tracheophyta</taxon>
        <taxon>Spermatophyta</taxon>
        <taxon>Magnoliopsida</taxon>
        <taxon>eudicotyledons</taxon>
        <taxon>Gunneridae</taxon>
        <taxon>Pentapetalae</taxon>
        <taxon>rosids</taxon>
        <taxon>fabids</taxon>
        <taxon>Malpighiales</taxon>
        <taxon>Salicaceae</taxon>
        <taxon>Flacourtieae</taxon>
        <taxon>Dovyalis</taxon>
    </lineage>
</organism>
<proteinExistence type="predicted"/>
<dbReference type="EMBL" id="CAWUPB010001173">
    <property type="protein sequence ID" value="CAK7348686.1"/>
    <property type="molecule type" value="Genomic_DNA"/>
</dbReference>
<comment type="caution">
    <text evidence="1">The sequence shown here is derived from an EMBL/GenBank/DDBJ whole genome shotgun (WGS) entry which is preliminary data.</text>
</comment>
<name>A0AAV1SB66_9ROSI</name>
<dbReference type="AlphaFoldDB" id="A0AAV1SB66"/>
<keyword evidence="2" id="KW-1185">Reference proteome</keyword>
<dbReference type="Proteomes" id="UP001314170">
    <property type="component" value="Unassembled WGS sequence"/>
</dbReference>
<accession>A0AAV1SB66</accession>
<protein>
    <submittedName>
        <fullName evidence="1">Uncharacterized protein</fullName>
    </submittedName>
</protein>
<evidence type="ECO:0000313" key="1">
    <source>
        <dbReference type="EMBL" id="CAK7348686.1"/>
    </source>
</evidence>
<sequence>MTWQVDKWRNVNLMEVHYPRKKQGSGFMEVYQNNGDPFKLPSTGKLTREQCGVACVTGTRFPQRA</sequence>
<evidence type="ECO:0000313" key="2">
    <source>
        <dbReference type="Proteomes" id="UP001314170"/>
    </source>
</evidence>